<dbReference type="EMBL" id="WUMU01000033">
    <property type="protein sequence ID" value="MXN20630.1"/>
    <property type="molecule type" value="Genomic_DNA"/>
</dbReference>
<dbReference type="Pfam" id="PF03466">
    <property type="entry name" value="LysR_substrate"/>
    <property type="match status" value="1"/>
</dbReference>
<dbReference type="AlphaFoldDB" id="A0A6L7GBH7"/>
<evidence type="ECO:0000256" key="3">
    <source>
        <dbReference type="ARBA" id="ARBA00023125"/>
    </source>
</evidence>
<dbReference type="Gene3D" id="1.10.10.10">
    <property type="entry name" value="Winged helix-like DNA-binding domain superfamily/Winged helix DNA-binding domain"/>
    <property type="match status" value="1"/>
</dbReference>
<dbReference type="SUPFAM" id="SSF46785">
    <property type="entry name" value="Winged helix' DNA-binding domain"/>
    <property type="match status" value="1"/>
</dbReference>
<dbReference type="PRINTS" id="PR00039">
    <property type="entry name" value="HTHLYSR"/>
</dbReference>
<dbReference type="Pfam" id="PF00126">
    <property type="entry name" value="HTH_1"/>
    <property type="match status" value="1"/>
</dbReference>
<keyword evidence="4" id="KW-0804">Transcription</keyword>
<keyword evidence="2" id="KW-0805">Transcription regulation</keyword>
<sequence length="323" mass="35297">MRIEAMFDFVLDIGLYSKLRSMEAAMELRELRCFVRVAETLNFNRAAELLNMSQPVVTKTIAQLEHKLGVKLFERTTRRVALTAAGVVLRREAEGLLGHLDQVQRAVRHAIAEESGRFAIGVTPLAMQTVFPGVIRGFREAHPEIEVSIREMPSDTQVKALLSAQIDAAFLLLPVSDPALDLHEIHSERMRLAVPTSHPLVRRLGNAAMPLSAFAGDTFIIPQRAQNPGVHDEIIRTCAVSGFRPKLRDCTERQSCLCLVEAGMGVSFVTSGIDCAASDDMRIIDLEDPAPTLSIALAWRREDPSGLLKSVRALAGDGGGAAV</sequence>
<evidence type="ECO:0000313" key="6">
    <source>
        <dbReference type="EMBL" id="MXN20630.1"/>
    </source>
</evidence>
<protein>
    <submittedName>
        <fullName evidence="6">LysR family transcriptional regulator</fullName>
    </submittedName>
</protein>
<feature type="domain" description="HTH lysR-type" evidence="5">
    <location>
        <begin position="26"/>
        <end position="83"/>
    </location>
</feature>
<name>A0A6L7GBH7_9RHOB</name>
<proteinExistence type="inferred from homology"/>
<keyword evidence="7" id="KW-1185">Reference proteome</keyword>
<dbReference type="Proteomes" id="UP000477911">
    <property type="component" value="Unassembled WGS sequence"/>
</dbReference>
<evidence type="ECO:0000256" key="2">
    <source>
        <dbReference type="ARBA" id="ARBA00023015"/>
    </source>
</evidence>
<comment type="similarity">
    <text evidence="1">Belongs to the LysR transcriptional regulatory family.</text>
</comment>
<dbReference type="GO" id="GO:0003700">
    <property type="term" value="F:DNA-binding transcription factor activity"/>
    <property type="evidence" value="ECO:0007669"/>
    <property type="project" value="InterPro"/>
</dbReference>
<comment type="caution">
    <text evidence="6">The sequence shown here is derived from an EMBL/GenBank/DDBJ whole genome shotgun (WGS) entry which is preliminary data.</text>
</comment>
<dbReference type="InterPro" id="IPR005119">
    <property type="entry name" value="LysR_subst-bd"/>
</dbReference>
<evidence type="ECO:0000313" key="7">
    <source>
        <dbReference type="Proteomes" id="UP000477911"/>
    </source>
</evidence>
<evidence type="ECO:0000256" key="1">
    <source>
        <dbReference type="ARBA" id="ARBA00009437"/>
    </source>
</evidence>
<evidence type="ECO:0000259" key="5">
    <source>
        <dbReference type="PROSITE" id="PS50931"/>
    </source>
</evidence>
<dbReference type="Gene3D" id="3.40.190.10">
    <property type="entry name" value="Periplasmic binding protein-like II"/>
    <property type="match status" value="2"/>
</dbReference>
<gene>
    <name evidence="6" type="ORF">GR170_22605</name>
</gene>
<dbReference type="PANTHER" id="PTHR30346">
    <property type="entry name" value="TRANSCRIPTIONAL DUAL REGULATOR HCAR-RELATED"/>
    <property type="match status" value="1"/>
</dbReference>
<keyword evidence="3" id="KW-0238">DNA-binding</keyword>
<dbReference type="FunFam" id="1.10.10.10:FF:000001">
    <property type="entry name" value="LysR family transcriptional regulator"/>
    <property type="match status" value="1"/>
</dbReference>
<dbReference type="PROSITE" id="PS50931">
    <property type="entry name" value="HTH_LYSR"/>
    <property type="match status" value="1"/>
</dbReference>
<dbReference type="PANTHER" id="PTHR30346:SF0">
    <property type="entry name" value="HCA OPERON TRANSCRIPTIONAL ACTIVATOR HCAR"/>
    <property type="match status" value="1"/>
</dbReference>
<dbReference type="GO" id="GO:0032993">
    <property type="term" value="C:protein-DNA complex"/>
    <property type="evidence" value="ECO:0007669"/>
    <property type="project" value="TreeGrafter"/>
</dbReference>
<reference evidence="6 7" key="1">
    <citation type="submission" date="2019-12" db="EMBL/GenBank/DDBJ databases">
        <authorList>
            <person name="Li M."/>
        </authorList>
    </citation>
    <scope>NUCLEOTIDE SEQUENCE [LARGE SCALE GENOMIC DNA]</scope>
    <source>
        <strain evidence="6 7">GBMRC 2024</strain>
    </source>
</reference>
<dbReference type="GO" id="GO:0003677">
    <property type="term" value="F:DNA binding"/>
    <property type="evidence" value="ECO:0007669"/>
    <property type="project" value="UniProtKB-KW"/>
</dbReference>
<dbReference type="CDD" id="cd08414">
    <property type="entry name" value="PBP2_LTTR_aromatics_like"/>
    <property type="match status" value="1"/>
</dbReference>
<evidence type="ECO:0000256" key="4">
    <source>
        <dbReference type="ARBA" id="ARBA00023163"/>
    </source>
</evidence>
<dbReference type="InterPro" id="IPR000847">
    <property type="entry name" value="LysR_HTH_N"/>
</dbReference>
<dbReference type="SUPFAM" id="SSF53850">
    <property type="entry name" value="Periplasmic binding protein-like II"/>
    <property type="match status" value="1"/>
</dbReference>
<dbReference type="InterPro" id="IPR036390">
    <property type="entry name" value="WH_DNA-bd_sf"/>
</dbReference>
<accession>A0A6L7GBH7</accession>
<organism evidence="6 7">
    <name type="scientific">Pseudooceanicola albus</name>
    <dbReference type="NCBI Taxonomy" id="2692189"/>
    <lineage>
        <taxon>Bacteria</taxon>
        <taxon>Pseudomonadati</taxon>
        <taxon>Pseudomonadota</taxon>
        <taxon>Alphaproteobacteria</taxon>
        <taxon>Rhodobacterales</taxon>
        <taxon>Paracoccaceae</taxon>
        <taxon>Pseudooceanicola</taxon>
    </lineage>
</organism>
<dbReference type="InterPro" id="IPR036388">
    <property type="entry name" value="WH-like_DNA-bd_sf"/>
</dbReference>